<evidence type="ECO:0000313" key="3">
    <source>
        <dbReference type="Proteomes" id="UP000029858"/>
    </source>
</evidence>
<evidence type="ECO:0000256" key="1">
    <source>
        <dbReference type="SAM" id="MobiDB-lite"/>
    </source>
</evidence>
<dbReference type="RefSeq" id="WP_036711187.1">
    <property type="nucleotide sequence ID" value="NZ_JRKQ01000084.1"/>
</dbReference>
<reference evidence="2 3" key="2">
    <citation type="submission" date="2014-10" db="EMBL/GenBank/DDBJ databases">
        <title>Paracoccus sanguinis sp. nov., isolated from clinical specimens of New York State patients.</title>
        <authorList>
            <person name="Mingle L.A."/>
            <person name="Cole J.A."/>
            <person name="Lapierre P."/>
            <person name="Musser K.A."/>
        </authorList>
    </citation>
    <scope>NUCLEOTIDE SEQUENCE [LARGE SCALE GENOMIC DNA]</scope>
    <source>
        <strain evidence="2 3">5503</strain>
    </source>
</reference>
<dbReference type="Proteomes" id="UP000029858">
    <property type="component" value="Unassembled WGS sequence"/>
</dbReference>
<proteinExistence type="predicted"/>
<dbReference type="AlphaFoldDB" id="A0A099GF11"/>
<organism evidence="2 3">
    <name type="scientific">Paracoccus sanguinis</name>
    <dbReference type="NCBI Taxonomy" id="1545044"/>
    <lineage>
        <taxon>Bacteria</taxon>
        <taxon>Pseudomonadati</taxon>
        <taxon>Pseudomonadota</taxon>
        <taxon>Alphaproteobacteria</taxon>
        <taxon>Rhodobacterales</taxon>
        <taxon>Paracoccaceae</taxon>
        <taxon>Paracoccus</taxon>
    </lineage>
</organism>
<comment type="caution">
    <text evidence="2">The sequence shown here is derived from an EMBL/GenBank/DDBJ whole genome shotgun (WGS) entry which is preliminary data.</text>
</comment>
<dbReference type="EMBL" id="JRKQ01000084">
    <property type="protein sequence ID" value="KGJ20758.1"/>
    <property type="molecule type" value="Genomic_DNA"/>
</dbReference>
<sequence>MSGAVARGGAGLRAGGWAAAAALVAAGHLAAGAWALRHAPPPLPALPEAFEIELAPPEVDPPGHAAPGGAMDGGA</sequence>
<feature type="non-terminal residue" evidence="2">
    <location>
        <position position="75"/>
    </location>
</feature>
<feature type="region of interest" description="Disordered" evidence="1">
    <location>
        <begin position="55"/>
        <end position="75"/>
    </location>
</feature>
<reference evidence="2 3" key="1">
    <citation type="submission" date="2014-09" db="EMBL/GenBank/DDBJ databases">
        <authorList>
            <person name="McGinnis J.M."/>
            <person name="Wolfgang W.J."/>
        </authorList>
    </citation>
    <scope>NUCLEOTIDE SEQUENCE [LARGE SCALE GENOMIC DNA]</scope>
    <source>
        <strain evidence="2 3">5503</strain>
    </source>
</reference>
<accession>A0A099GF11</accession>
<gene>
    <name evidence="2" type="ORF">IX56_13360</name>
</gene>
<evidence type="ECO:0000313" key="2">
    <source>
        <dbReference type="EMBL" id="KGJ20758.1"/>
    </source>
</evidence>
<protein>
    <submittedName>
        <fullName evidence="2">Uncharacterized protein</fullName>
    </submittedName>
</protein>
<name>A0A099GF11_9RHOB</name>